<evidence type="ECO:0000313" key="5">
    <source>
        <dbReference type="Proteomes" id="UP001652600"/>
    </source>
</evidence>
<dbReference type="GeneID" id="103501305"/>
<gene>
    <name evidence="6" type="primary">LOC103501305</name>
</gene>
<dbReference type="InterPro" id="IPR012340">
    <property type="entry name" value="NA-bd_OB-fold"/>
</dbReference>
<reference evidence="6" key="1">
    <citation type="submission" date="2025-08" db="UniProtKB">
        <authorList>
            <consortium name="RefSeq"/>
        </authorList>
    </citation>
    <scope>IDENTIFICATION</scope>
    <source>
        <tissue evidence="6">Stem</tissue>
    </source>
</reference>
<evidence type="ECO:0000256" key="1">
    <source>
        <dbReference type="ARBA" id="ARBA00006767"/>
    </source>
</evidence>
<dbReference type="Pfam" id="PF00575">
    <property type="entry name" value="S1"/>
    <property type="match status" value="2"/>
</dbReference>
<dbReference type="Gene3D" id="2.40.50.140">
    <property type="entry name" value="Nucleic acid-binding proteins"/>
    <property type="match status" value="3"/>
</dbReference>
<dbReference type="SMART" id="SM00316">
    <property type="entry name" value="S1"/>
    <property type="match status" value="3"/>
</dbReference>
<dbReference type="Gramene" id="MELO3C025002.2.1">
    <property type="protein sequence ID" value="MELO3C025002.2.1"/>
    <property type="gene ID" value="MELO3C025002.2"/>
</dbReference>
<feature type="domain" description="S1 motif" evidence="4">
    <location>
        <begin position="195"/>
        <end position="259"/>
    </location>
</feature>
<evidence type="ECO:0000256" key="3">
    <source>
        <dbReference type="ARBA" id="ARBA00023274"/>
    </source>
</evidence>
<dbReference type="InParanoid" id="A0A1S4E424"/>
<dbReference type="PANTHER" id="PTHR10724:SF7">
    <property type="entry name" value="SMALL RIBOSOMAL SUBUNIT PROTEIN BS1C"/>
    <property type="match status" value="1"/>
</dbReference>
<comment type="similarity">
    <text evidence="1">Belongs to the bacterial ribosomal protein bS1 family.</text>
</comment>
<keyword evidence="3" id="KW-0687">Ribonucleoprotein</keyword>
<dbReference type="GO" id="GO:1990904">
    <property type="term" value="C:ribonucleoprotein complex"/>
    <property type="evidence" value="ECO:0007669"/>
    <property type="project" value="UniProtKB-KW"/>
</dbReference>
<dbReference type="AlphaFoldDB" id="A0A1S4E424"/>
<evidence type="ECO:0000256" key="2">
    <source>
        <dbReference type="ARBA" id="ARBA00022980"/>
    </source>
</evidence>
<dbReference type="GO" id="GO:0003729">
    <property type="term" value="F:mRNA binding"/>
    <property type="evidence" value="ECO:0007669"/>
    <property type="project" value="UniProtKB-ARBA"/>
</dbReference>
<dbReference type="PANTHER" id="PTHR10724">
    <property type="entry name" value="30S RIBOSOMAL PROTEIN S1"/>
    <property type="match status" value="1"/>
</dbReference>
<protein>
    <submittedName>
        <fullName evidence="6">30S ribosomal protein S1, chloroplastic-like</fullName>
    </submittedName>
</protein>
<dbReference type="GO" id="GO:0005840">
    <property type="term" value="C:ribosome"/>
    <property type="evidence" value="ECO:0007669"/>
    <property type="project" value="UniProtKB-KW"/>
</dbReference>
<dbReference type="InterPro" id="IPR050437">
    <property type="entry name" value="Ribos_protein_bS1-like"/>
</dbReference>
<evidence type="ECO:0000313" key="6">
    <source>
        <dbReference type="RefSeq" id="XP_016902972.2"/>
    </source>
</evidence>
<sequence>MPLSLPFSLMAQPLTGLRSEPLSSISFCLSKPLGRSRKQNTAARSFRVLAAVISSPIPSPLTTERFKLKQTFNDAADRCHNAPMEGVSFTLQRFLASLEKYDFDPQLGSKVKGTVVYTEANGALVEIAAKSPAYLPLQEASIHRIKRVEEAGIYPGFREEFVIIGDNEDDCLTLSLRPIQYELAWERCRQLQAADVVVKGKVVSANKGGVLVVVEGLKGFVPFSEILMISTGEELINKELPLKLLVVEEEQTRLVLSNRKVMADSKAQLEIGSVVTGTVLRIVKFGAFVDIGGVHGLLHISEISHDRILDIAGVLKPGDILKVMVLNIDREKGHIRLSTKKLEPNNGDMIRNPGLVFNKAEEMARRFRQRLAQA</sequence>
<keyword evidence="5" id="KW-1185">Reference proteome</keyword>
<dbReference type="SUPFAM" id="SSF50249">
    <property type="entry name" value="Nucleic acid-binding proteins"/>
    <property type="match status" value="3"/>
</dbReference>
<dbReference type="InterPro" id="IPR003029">
    <property type="entry name" value="S1_domain"/>
</dbReference>
<evidence type="ECO:0000259" key="4">
    <source>
        <dbReference type="PROSITE" id="PS50126"/>
    </source>
</evidence>
<dbReference type="GO" id="GO:0006412">
    <property type="term" value="P:translation"/>
    <property type="evidence" value="ECO:0007669"/>
    <property type="project" value="TreeGrafter"/>
</dbReference>
<feature type="domain" description="S1 motif" evidence="4">
    <location>
        <begin position="272"/>
        <end position="340"/>
    </location>
</feature>
<name>A0A1S4E424_CUCME</name>
<feature type="domain" description="S1 motif" evidence="4">
    <location>
        <begin position="108"/>
        <end position="177"/>
    </location>
</feature>
<dbReference type="PROSITE" id="PS50126">
    <property type="entry name" value="S1"/>
    <property type="match status" value="3"/>
</dbReference>
<dbReference type="CDD" id="cd04465">
    <property type="entry name" value="S1_RPS1_repeat_ec2_hs2"/>
    <property type="match status" value="1"/>
</dbReference>
<keyword evidence="2" id="KW-0689">Ribosomal protein</keyword>
<proteinExistence type="inferred from homology"/>
<accession>A0A1S4E424</accession>
<dbReference type="GO" id="GO:0003735">
    <property type="term" value="F:structural constituent of ribosome"/>
    <property type="evidence" value="ECO:0007669"/>
    <property type="project" value="TreeGrafter"/>
</dbReference>
<dbReference type="Proteomes" id="UP001652600">
    <property type="component" value="Chromosome 3"/>
</dbReference>
<dbReference type="KEGG" id="cmo:103501305"/>
<dbReference type="GO" id="GO:0009570">
    <property type="term" value="C:chloroplast stroma"/>
    <property type="evidence" value="ECO:0007669"/>
    <property type="project" value="TreeGrafter"/>
</dbReference>
<dbReference type="RefSeq" id="XP_016902972.2">
    <property type="nucleotide sequence ID" value="XM_017047483.2"/>
</dbReference>
<organism evidence="5 6">
    <name type="scientific">Cucumis melo</name>
    <name type="common">Muskmelon</name>
    <dbReference type="NCBI Taxonomy" id="3656"/>
    <lineage>
        <taxon>Eukaryota</taxon>
        <taxon>Viridiplantae</taxon>
        <taxon>Streptophyta</taxon>
        <taxon>Embryophyta</taxon>
        <taxon>Tracheophyta</taxon>
        <taxon>Spermatophyta</taxon>
        <taxon>Magnoliopsida</taxon>
        <taxon>eudicotyledons</taxon>
        <taxon>Gunneridae</taxon>
        <taxon>Pentapetalae</taxon>
        <taxon>rosids</taxon>
        <taxon>fabids</taxon>
        <taxon>Cucurbitales</taxon>
        <taxon>Cucurbitaceae</taxon>
        <taxon>Benincaseae</taxon>
        <taxon>Cucumis</taxon>
    </lineage>
</organism>